<organism evidence="1 2">
    <name type="scientific">Flexibacter flexilis DSM 6793</name>
    <dbReference type="NCBI Taxonomy" id="927664"/>
    <lineage>
        <taxon>Bacteria</taxon>
        <taxon>Pseudomonadati</taxon>
        <taxon>Bacteroidota</taxon>
        <taxon>Cytophagia</taxon>
        <taxon>Cytophagales</taxon>
        <taxon>Flexibacteraceae</taxon>
        <taxon>Flexibacter</taxon>
    </lineage>
</organism>
<gene>
    <name evidence="1" type="ORF">SAMN05421780_10682</name>
</gene>
<accession>A0A1I1JY49</accession>
<dbReference type="Proteomes" id="UP000199514">
    <property type="component" value="Unassembled WGS sequence"/>
</dbReference>
<evidence type="ECO:0000313" key="1">
    <source>
        <dbReference type="EMBL" id="SFC51438.1"/>
    </source>
</evidence>
<sequence>MLDILRKKLAHSLCNATKYFGDFVGFVSLNSYRYKAIIQVLQKLVA</sequence>
<protein>
    <submittedName>
        <fullName evidence="1">Uncharacterized protein</fullName>
    </submittedName>
</protein>
<dbReference type="AlphaFoldDB" id="A0A1I1JY49"/>
<evidence type="ECO:0000313" key="2">
    <source>
        <dbReference type="Proteomes" id="UP000199514"/>
    </source>
</evidence>
<dbReference type="EMBL" id="FOLE01000006">
    <property type="protein sequence ID" value="SFC51438.1"/>
    <property type="molecule type" value="Genomic_DNA"/>
</dbReference>
<dbReference type="STRING" id="927664.SAMN05421780_10682"/>
<reference evidence="1 2" key="1">
    <citation type="submission" date="2016-10" db="EMBL/GenBank/DDBJ databases">
        <authorList>
            <person name="de Groot N.N."/>
        </authorList>
    </citation>
    <scope>NUCLEOTIDE SEQUENCE [LARGE SCALE GENOMIC DNA]</scope>
    <source>
        <strain evidence="1 2">DSM 6793</strain>
    </source>
</reference>
<proteinExistence type="predicted"/>
<keyword evidence="2" id="KW-1185">Reference proteome</keyword>
<name>A0A1I1JY49_9BACT</name>